<dbReference type="STRING" id="578942.SAMN05216289_106175"/>
<reference evidence="8 9" key="1">
    <citation type="submission" date="2016-10" db="EMBL/GenBank/DDBJ databases">
        <authorList>
            <person name="de Groot N.N."/>
        </authorList>
    </citation>
    <scope>NUCLEOTIDE SEQUENCE [LARGE SCALE GENOMIC DNA]</scope>
    <source>
        <strain evidence="8 9">CGMCC 1.7659</strain>
    </source>
</reference>
<dbReference type="Proteomes" id="UP000198575">
    <property type="component" value="Unassembled WGS sequence"/>
</dbReference>
<evidence type="ECO:0000256" key="4">
    <source>
        <dbReference type="ARBA" id="ARBA00022840"/>
    </source>
</evidence>
<keyword evidence="8" id="KW-0723">Serine/threonine-protein kinase</keyword>
<dbReference type="RefSeq" id="WP_092406329.1">
    <property type="nucleotide sequence ID" value="NZ_FOVF01000006.1"/>
</dbReference>
<feature type="region of interest" description="Disordered" evidence="6">
    <location>
        <begin position="238"/>
        <end position="259"/>
    </location>
</feature>
<evidence type="ECO:0000256" key="6">
    <source>
        <dbReference type="SAM" id="MobiDB-lite"/>
    </source>
</evidence>
<dbReference type="InterPro" id="IPR017441">
    <property type="entry name" value="Protein_kinase_ATP_BS"/>
</dbReference>
<feature type="compositionally biased region" description="Polar residues" evidence="6">
    <location>
        <begin position="824"/>
        <end position="833"/>
    </location>
</feature>
<feature type="binding site" evidence="5">
    <location>
        <position position="117"/>
    </location>
    <ligand>
        <name>ATP</name>
        <dbReference type="ChEBI" id="CHEBI:30616"/>
    </ligand>
</feature>
<keyword evidence="1" id="KW-0808">Transferase</keyword>
<evidence type="ECO:0000313" key="9">
    <source>
        <dbReference type="Proteomes" id="UP000198575"/>
    </source>
</evidence>
<protein>
    <submittedName>
        <fullName evidence="8">Serine/threonine protein kinase</fullName>
    </submittedName>
</protein>
<dbReference type="InterPro" id="IPR011990">
    <property type="entry name" value="TPR-like_helical_dom_sf"/>
</dbReference>
<dbReference type="OrthoDB" id="9783151at2"/>
<feature type="compositionally biased region" description="Basic and acidic residues" evidence="6">
    <location>
        <begin position="810"/>
        <end position="819"/>
    </location>
</feature>
<dbReference type="PROSITE" id="PS00108">
    <property type="entry name" value="PROTEIN_KINASE_ST"/>
    <property type="match status" value="1"/>
</dbReference>
<dbReference type="PANTHER" id="PTHR43289:SF34">
    <property type="entry name" value="SERINE_THREONINE-PROTEIN KINASE YBDM-RELATED"/>
    <property type="match status" value="1"/>
</dbReference>
<dbReference type="Pfam" id="PF00069">
    <property type="entry name" value="Pkinase"/>
    <property type="match status" value="1"/>
</dbReference>
<keyword evidence="9" id="KW-1185">Reference proteome</keyword>
<dbReference type="InterPro" id="IPR000719">
    <property type="entry name" value="Prot_kinase_dom"/>
</dbReference>
<dbReference type="SUPFAM" id="SSF48452">
    <property type="entry name" value="TPR-like"/>
    <property type="match status" value="1"/>
</dbReference>
<dbReference type="Gene3D" id="1.10.510.10">
    <property type="entry name" value="Transferase(Phosphotransferase) domain 1"/>
    <property type="match status" value="1"/>
</dbReference>
<sequence>MSRHLPDPEHWRELDEALRELLDIDAGAREEWIEERFQGRPDLANDLRRLVAYAEKAGPLERVGESNAVIDALDALPGAAGTIAGWRLLRRIGAGGMAEVYLAERDNHGVTQRAALKLMARGLGSSDMHARFQRERSILARLTDSRIARYFDGGIAEDGRPWLAMEPIEGLPIDAYCTAHLLPLRARLALFREVCGAVAHAHRHLIVHRDIKPSNVLVSLDGQVKLLDFGIAKPIAESDGDSTRSRLLTPHHASPEQLRGESATTVTDVFLLGLLLYELLVGCRPFVEFEDDPFLHEQALREREAPLPSAALARRLAENPGAAADVQARELRGDLDRIILFALRKDPASRYSSVERFDADIAAWLAGRPVSARGDALGYRLRKWTARHRLAAASIAAAVLMGVIYTALLVHQNRLVAEQRDHARDAAAQASAVRDFLLDLFSEADPSRALGEKLSVGAVLEKGSARIADGFAEQPRVRAEMLHTIGTAWHGLGDHARARDLVGQAVALRRQWPEARVDLSRSLSELAAIERDDSHLEESIALAREAGELAGGDLHARALALNVLGVGLLMHDQDLGAARASLDQAIATYRAWPTPDPVRIAVAQGNRAAIDLTDGRFDEAESGLSEAISVLSPRLGDIHPEVTALLYNLARLEERRGKFADAETHFRRVLAAETEVLGAAHPDVAIDRTRLAYVLAERGKLAEAEQGFSAALAVMREKLPADHKRIAENQMGYAETLVELDRPAEAESLIGEAIGILGKHFEQDDWRIAEARRIQARAWLHLDRRDRALAQLEQIGPILLAQAAPVPDRYRESLDEARGGADTASPSANAKRR</sequence>
<dbReference type="CDD" id="cd14014">
    <property type="entry name" value="STKc_PknB_like"/>
    <property type="match status" value="1"/>
</dbReference>
<dbReference type="PROSITE" id="PS50011">
    <property type="entry name" value="PROTEIN_KINASE_DOM"/>
    <property type="match status" value="1"/>
</dbReference>
<evidence type="ECO:0000256" key="2">
    <source>
        <dbReference type="ARBA" id="ARBA00022741"/>
    </source>
</evidence>
<proteinExistence type="predicted"/>
<evidence type="ECO:0000256" key="5">
    <source>
        <dbReference type="PROSITE-ProRule" id="PRU10141"/>
    </source>
</evidence>
<name>A0A1I4WZM8_9GAMM</name>
<dbReference type="Gene3D" id="1.25.40.10">
    <property type="entry name" value="Tetratricopeptide repeat domain"/>
    <property type="match status" value="2"/>
</dbReference>
<evidence type="ECO:0000256" key="1">
    <source>
        <dbReference type="ARBA" id="ARBA00022679"/>
    </source>
</evidence>
<dbReference type="SMART" id="SM00028">
    <property type="entry name" value="TPR"/>
    <property type="match status" value="3"/>
</dbReference>
<feature type="domain" description="Protein kinase" evidence="7">
    <location>
        <begin position="86"/>
        <end position="365"/>
    </location>
</feature>
<dbReference type="PANTHER" id="PTHR43289">
    <property type="entry name" value="MITOGEN-ACTIVATED PROTEIN KINASE KINASE KINASE 20-RELATED"/>
    <property type="match status" value="1"/>
</dbReference>
<keyword evidence="4 5" id="KW-0067">ATP-binding</keyword>
<dbReference type="SMART" id="SM00220">
    <property type="entry name" value="S_TKc"/>
    <property type="match status" value="1"/>
</dbReference>
<dbReference type="EMBL" id="FOVF01000006">
    <property type="protein sequence ID" value="SFN18449.1"/>
    <property type="molecule type" value="Genomic_DNA"/>
</dbReference>
<dbReference type="Pfam" id="PF13424">
    <property type="entry name" value="TPR_12"/>
    <property type="match status" value="1"/>
</dbReference>
<evidence type="ECO:0000259" key="7">
    <source>
        <dbReference type="PROSITE" id="PS50011"/>
    </source>
</evidence>
<dbReference type="InterPro" id="IPR008271">
    <property type="entry name" value="Ser/Thr_kinase_AS"/>
</dbReference>
<dbReference type="SUPFAM" id="SSF56112">
    <property type="entry name" value="Protein kinase-like (PK-like)"/>
    <property type="match status" value="1"/>
</dbReference>
<gene>
    <name evidence="8" type="ORF">SAMN05216289_106175</name>
</gene>
<evidence type="ECO:0000256" key="3">
    <source>
        <dbReference type="ARBA" id="ARBA00022777"/>
    </source>
</evidence>
<evidence type="ECO:0000313" key="8">
    <source>
        <dbReference type="EMBL" id="SFN18449.1"/>
    </source>
</evidence>
<dbReference type="InterPro" id="IPR019734">
    <property type="entry name" value="TPR_rpt"/>
</dbReference>
<dbReference type="AlphaFoldDB" id="A0A1I4WZM8"/>
<keyword evidence="2 5" id="KW-0547">Nucleotide-binding</keyword>
<dbReference type="InterPro" id="IPR011009">
    <property type="entry name" value="Kinase-like_dom_sf"/>
</dbReference>
<organism evidence="8 9">
    <name type="scientific">Dokdonella immobilis</name>
    <dbReference type="NCBI Taxonomy" id="578942"/>
    <lineage>
        <taxon>Bacteria</taxon>
        <taxon>Pseudomonadati</taxon>
        <taxon>Pseudomonadota</taxon>
        <taxon>Gammaproteobacteria</taxon>
        <taxon>Lysobacterales</taxon>
        <taxon>Rhodanobacteraceae</taxon>
        <taxon>Dokdonella</taxon>
    </lineage>
</organism>
<feature type="region of interest" description="Disordered" evidence="6">
    <location>
        <begin position="810"/>
        <end position="833"/>
    </location>
</feature>
<dbReference type="Gene3D" id="3.30.200.20">
    <property type="entry name" value="Phosphorylase Kinase, domain 1"/>
    <property type="match status" value="1"/>
</dbReference>
<keyword evidence="3 8" id="KW-0418">Kinase</keyword>
<dbReference type="GO" id="GO:0004674">
    <property type="term" value="F:protein serine/threonine kinase activity"/>
    <property type="evidence" value="ECO:0007669"/>
    <property type="project" value="UniProtKB-KW"/>
</dbReference>
<dbReference type="GO" id="GO:0005524">
    <property type="term" value="F:ATP binding"/>
    <property type="evidence" value="ECO:0007669"/>
    <property type="project" value="UniProtKB-UniRule"/>
</dbReference>
<accession>A0A1I4WZM8</accession>
<dbReference type="PROSITE" id="PS00107">
    <property type="entry name" value="PROTEIN_KINASE_ATP"/>
    <property type="match status" value="1"/>
</dbReference>